<comment type="caution">
    <text evidence="1">The sequence shown here is derived from an EMBL/GenBank/DDBJ whole genome shotgun (WGS) entry which is preliminary data.</text>
</comment>
<name>A0AAV5ULP4_9BILA</name>
<organism evidence="1 2">
    <name type="scientific">Pristionchus entomophagus</name>
    <dbReference type="NCBI Taxonomy" id="358040"/>
    <lineage>
        <taxon>Eukaryota</taxon>
        <taxon>Metazoa</taxon>
        <taxon>Ecdysozoa</taxon>
        <taxon>Nematoda</taxon>
        <taxon>Chromadorea</taxon>
        <taxon>Rhabditida</taxon>
        <taxon>Rhabditina</taxon>
        <taxon>Diplogasteromorpha</taxon>
        <taxon>Diplogasteroidea</taxon>
        <taxon>Neodiplogasteridae</taxon>
        <taxon>Pristionchus</taxon>
    </lineage>
</organism>
<proteinExistence type="predicted"/>
<evidence type="ECO:0000313" key="1">
    <source>
        <dbReference type="EMBL" id="GMT07227.1"/>
    </source>
</evidence>
<feature type="non-terminal residue" evidence="1">
    <location>
        <position position="105"/>
    </location>
</feature>
<accession>A0AAV5ULP4</accession>
<protein>
    <submittedName>
        <fullName evidence="1">Uncharacterized protein</fullName>
    </submittedName>
</protein>
<keyword evidence="2" id="KW-1185">Reference proteome</keyword>
<reference evidence="1" key="1">
    <citation type="submission" date="2023-10" db="EMBL/GenBank/DDBJ databases">
        <title>Genome assembly of Pristionchus species.</title>
        <authorList>
            <person name="Yoshida K."/>
            <person name="Sommer R.J."/>
        </authorList>
    </citation>
    <scope>NUCLEOTIDE SEQUENCE</scope>
    <source>
        <strain evidence="1">RS0144</strain>
    </source>
</reference>
<feature type="non-terminal residue" evidence="1">
    <location>
        <position position="1"/>
    </location>
</feature>
<dbReference type="Proteomes" id="UP001432027">
    <property type="component" value="Unassembled WGS sequence"/>
</dbReference>
<dbReference type="AlphaFoldDB" id="A0AAV5ULP4"/>
<sequence>NAAPVQCDFPSIGKTLDKFYLKLKQSSNQPPETGECILNTANVAHVTTTGVNPNTGVKLNHLRAYFNLTMAVVGIRDAHAQFPSPYAYQFFPGDFTDADDPNDAL</sequence>
<gene>
    <name evidence="1" type="ORF">PENTCL1PPCAC_29401</name>
</gene>
<dbReference type="EMBL" id="BTSX01000006">
    <property type="protein sequence ID" value="GMT07227.1"/>
    <property type="molecule type" value="Genomic_DNA"/>
</dbReference>
<evidence type="ECO:0000313" key="2">
    <source>
        <dbReference type="Proteomes" id="UP001432027"/>
    </source>
</evidence>